<dbReference type="PANTHER" id="PTHR38784">
    <property type="entry name" value="SUCROSE PHOSPHORYLASE"/>
    <property type="match status" value="1"/>
</dbReference>
<gene>
    <name evidence="1" type="ORF">EYS42_12745</name>
</gene>
<dbReference type="InterPro" id="IPR038590">
    <property type="entry name" value="YaeQ_sf"/>
</dbReference>
<dbReference type="PANTHER" id="PTHR38784:SF1">
    <property type="entry name" value="SUCROSE PHOSPHORYLASE"/>
    <property type="match status" value="1"/>
</dbReference>
<dbReference type="PIRSF" id="PIRSF011484">
    <property type="entry name" value="YaeQ"/>
    <property type="match status" value="1"/>
</dbReference>
<comment type="caution">
    <text evidence="1">The sequence shown here is derived from an EMBL/GenBank/DDBJ whole genome shotgun (WGS) entry which is preliminary data.</text>
</comment>
<evidence type="ECO:0000313" key="1">
    <source>
        <dbReference type="EMBL" id="TBO29274.1"/>
    </source>
</evidence>
<dbReference type="OrthoDB" id="5293309at2"/>
<evidence type="ECO:0000313" key="2">
    <source>
        <dbReference type="Proteomes" id="UP000292120"/>
    </source>
</evidence>
<sequence>MALKATIYKAALQLSDMDRHVYDAPSVTIARHPSEADERMMIRVLALAMGWPADTSEGTLELAKDMWEPDEPALWHQNFSNEIVHWVEVGQPDDKRLLKACGRAQRVTVWAFQSSTPIWFDGIVNKVSRTDKLTVWQVPSEQSQALAALAQRSMQLTVTVQDGTVWVSEGDQSVEITPIKLMGPD</sequence>
<name>A0A4Q9GWV8_9BURK</name>
<dbReference type="Gene3D" id="3.10.640.10">
    <property type="entry name" value="Restriction endonuclease-like alpha-beta roll domain"/>
    <property type="match status" value="1"/>
</dbReference>
<dbReference type="SUPFAM" id="SSF52980">
    <property type="entry name" value="Restriction endonuclease-like"/>
    <property type="match status" value="1"/>
</dbReference>
<dbReference type="EMBL" id="SIXI01000005">
    <property type="protein sequence ID" value="TBO29274.1"/>
    <property type="molecule type" value="Genomic_DNA"/>
</dbReference>
<proteinExistence type="predicted"/>
<accession>A0A4Q9GWV8</accession>
<organism evidence="1 2">
    <name type="scientific">Aquabacterium lacunae</name>
    <dbReference type="NCBI Taxonomy" id="2528630"/>
    <lineage>
        <taxon>Bacteria</taxon>
        <taxon>Pseudomonadati</taxon>
        <taxon>Pseudomonadota</taxon>
        <taxon>Betaproteobacteria</taxon>
        <taxon>Burkholderiales</taxon>
        <taxon>Aquabacterium</taxon>
    </lineage>
</organism>
<reference evidence="1 2" key="1">
    <citation type="submission" date="2019-02" db="EMBL/GenBank/DDBJ databases">
        <title>Aquabacterium sp. strain KMB7.</title>
        <authorList>
            <person name="Chen W.-M."/>
        </authorList>
    </citation>
    <scope>NUCLEOTIDE SEQUENCE [LARGE SCALE GENOMIC DNA]</scope>
    <source>
        <strain evidence="1 2">KMB7</strain>
    </source>
</reference>
<protein>
    <submittedName>
        <fullName evidence="1">YaeQ family protein</fullName>
    </submittedName>
</protein>
<dbReference type="SMART" id="SM01322">
    <property type="entry name" value="YaeQ"/>
    <property type="match status" value="1"/>
</dbReference>
<dbReference type="AlphaFoldDB" id="A0A4Q9GWV8"/>
<dbReference type="InterPro" id="IPR011335">
    <property type="entry name" value="Restrct_endonuc-II-like"/>
</dbReference>
<dbReference type="Pfam" id="PF07152">
    <property type="entry name" value="YaeQ"/>
    <property type="match status" value="1"/>
</dbReference>
<dbReference type="Proteomes" id="UP000292120">
    <property type="component" value="Unassembled WGS sequence"/>
</dbReference>
<keyword evidence="2" id="KW-1185">Reference proteome</keyword>
<dbReference type="InterPro" id="IPR009822">
    <property type="entry name" value="YaeQ"/>
</dbReference>
<dbReference type="RefSeq" id="WP_130968570.1">
    <property type="nucleotide sequence ID" value="NZ_SIXI01000005.1"/>
</dbReference>